<dbReference type="Gramene" id="EFJ13248">
    <property type="protein sequence ID" value="EFJ13248"/>
    <property type="gene ID" value="SELMODRAFT_424750"/>
</dbReference>
<dbReference type="PANTHER" id="PTHR12298:SF4">
    <property type="entry name" value="PROGRAMMED CELL DEATH PROTEIN 2"/>
    <property type="match status" value="1"/>
</dbReference>
<feature type="compositionally biased region" description="Acidic residues" evidence="1">
    <location>
        <begin position="170"/>
        <end position="191"/>
    </location>
</feature>
<dbReference type="AlphaFoldDB" id="D8SQX9"/>
<dbReference type="Pfam" id="PF04194">
    <property type="entry name" value="PDCD2_C"/>
    <property type="match status" value="1"/>
</dbReference>
<feature type="region of interest" description="Disordered" evidence="1">
    <location>
        <begin position="170"/>
        <end position="199"/>
    </location>
</feature>
<dbReference type="STRING" id="88036.D8SQX9"/>
<evidence type="ECO:0000313" key="3">
    <source>
        <dbReference type="EMBL" id="EFJ13248.1"/>
    </source>
</evidence>
<gene>
    <name evidence="3" type="ORF">SELMODRAFT_424750</name>
</gene>
<keyword evidence="4" id="KW-1185">Reference proteome</keyword>
<sequence>MERSGVALGFTRKPSRSWSDFPSKAGGAPVWLDPQNMPPMADACCGFCKEPLQFLLQVCVPLPEGDDENRFTLLVFMCPKMACLNLDQAQQSQETSHRSCSEKRSQWRYSFKLATQMFRQSVLQSDFATGATLGKVEVEHWQAGHSHSCKDSSSDKRAEQKTLWHEFELEFSEEEGSEEEEEDEEAADADGPDIVPATNLDGFQEASREDSFWAAFQARMTRAPSQVLRLGSSRAGDSQPLWMKLEGQASDADIPSCQLCGAPRVFEFQVMPQLLYFFGVENERDSLDWGTIAVYSCRDSCPAEGYVQEFAWVQSSP</sequence>
<dbReference type="PANTHER" id="PTHR12298">
    <property type="entry name" value="PCDC2 PROGRAMMED CELL DEATH PROTEIN 2 -RELATED"/>
    <property type="match status" value="1"/>
</dbReference>
<dbReference type="HOGENOM" id="CLU_034893_2_0_1"/>
<protein>
    <recommendedName>
        <fullName evidence="2">Programmed cell death protein 2 C-terminal domain-containing protein</fullName>
    </recommendedName>
</protein>
<proteinExistence type="predicted"/>
<evidence type="ECO:0000259" key="2">
    <source>
        <dbReference type="Pfam" id="PF04194"/>
    </source>
</evidence>
<dbReference type="eggNOG" id="KOG2061">
    <property type="taxonomic scope" value="Eukaryota"/>
</dbReference>
<dbReference type="Proteomes" id="UP000001514">
    <property type="component" value="Unassembled WGS sequence"/>
</dbReference>
<dbReference type="KEGG" id="smo:SELMODRAFT_424750"/>
<feature type="domain" description="Programmed cell death protein 2 C-terminal" evidence="2">
    <location>
        <begin position="210"/>
        <end position="314"/>
    </location>
</feature>
<evidence type="ECO:0000256" key="1">
    <source>
        <dbReference type="SAM" id="MobiDB-lite"/>
    </source>
</evidence>
<accession>D8SQX9</accession>
<evidence type="ECO:0000313" key="4">
    <source>
        <dbReference type="Proteomes" id="UP000001514"/>
    </source>
</evidence>
<dbReference type="OMA" id="ETACHRT"/>
<dbReference type="InParanoid" id="D8SQX9"/>
<organism evidence="4">
    <name type="scientific">Selaginella moellendorffii</name>
    <name type="common">Spikemoss</name>
    <dbReference type="NCBI Taxonomy" id="88036"/>
    <lineage>
        <taxon>Eukaryota</taxon>
        <taxon>Viridiplantae</taxon>
        <taxon>Streptophyta</taxon>
        <taxon>Embryophyta</taxon>
        <taxon>Tracheophyta</taxon>
        <taxon>Lycopodiopsida</taxon>
        <taxon>Selaginellales</taxon>
        <taxon>Selaginellaceae</taxon>
        <taxon>Selaginella</taxon>
    </lineage>
</organism>
<dbReference type="EMBL" id="GL377634">
    <property type="protein sequence ID" value="EFJ13248.1"/>
    <property type="molecule type" value="Genomic_DNA"/>
</dbReference>
<reference evidence="3 4" key="1">
    <citation type="journal article" date="2011" name="Science">
        <title>The Selaginella genome identifies genetic changes associated with the evolution of vascular plants.</title>
        <authorList>
            <person name="Banks J.A."/>
            <person name="Nishiyama T."/>
            <person name="Hasebe M."/>
            <person name="Bowman J.L."/>
            <person name="Gribskov M."/>
            <person name="dePamphilis C."/>
            <person name="Albert V.A."/>
            <person name="Aono N."/>
            <person name="Aoyama T."/>
            <person name="Ambrose B.A."/>
            <person name="Ashton N.W."/>
            <person name="Axtell M.J."/>
            <person name="Barker E."/>
            <person name="Barker M.S."/>
            <person name="Bennetzen J.L."/>
            <person name="Bonawitz N.D."/>
            <person name="Chapple C."/>
            <person name="Cheng C."/>
            <person name="Correa L.G."/>
            <person name="Dacre M."/>
            <person name="DeBarry J."/>
            <person name="Dreyer I."/>
            <person name="Elias M."/>
            <person name="Engstrom E.M."/>
            <person name="Estelle M."/>
            <person name="Feng L."/>
            <person name="Finet C."/>
            <person name="Floyd S.K."/>
            <person name="Frommer W.B."/>
            <person name="Fujita T."/>
            <person name="Gramzow L."/>
            <person name="Gutensohn M."/>
            <person name="Harholt J."/>
            <person name="Hattori M."/>
            <person name="Heyl A."/>
            <person name="Hirai T."/>
            <person name="Hiwatashi Y."/>
            <person name="Ishikawa M."/>
            <person name="Iwata M."/>
            <person name="Karol K.G."/>
            <person name="Koehler B."/>
            <person name="Kolukisaoglu U."/>
            <person name="Kubo M."/>
            <person name="Kurata T."/>
            <person name="Lalonde S."/>
            <person name="Li K."/>
            <person name="Li Y."/>
            <person name="Litt A."/>
            <person name="Lyons E."/>
            <person name="Manning G."/>
            <person name="Maruyama T."/>
            <person name="Michael T.P."/>
            <person name="Mikami K."/>
            <person name="Miyazaki S."/>
            <person name="Morinaga S."/>
            <person name="Murata T."/>
            <person name="Mueller-Roeber B."/>
            <person name="Nelson D.R."/>
            <person name="Obara M."/>
            <person name="Oguri Y."/>
            <person name="Olmstead R.G."/>
            <person name="Onodera N."/>
            <person name="Petersen B.L."/>
            <person name="Pils B."/>
            <person name="Prigge M."/>
            <person name="Rensing S.A."/>
            <person name="Riano-Pachon D.M."/>
            <person name="Roberts A.W."/>
            <person name="Sato Y."/>
            <person name="Scheller H.V."/>
            <person name="Schulz B."/>
            <person name="Schulz C."/>
            <person name="Shakirov E.V."/>
            <person name="Shibagaki N."/>
            <person name="Shinohara N."/>
            <person name="Shippen D.E."/>
            <person name="Soerensen I."/>
            <person name="Sotooka R."/>
            <person name="Sugimoto N."/>
            <person name="Sugita M."/>
            <person name="Sumikawa N."/>
            <person name="Tanurdzic M."/>
            <person name="Theissen G."/>
            <person name="Ulvskov P."/>
            <person name="Wakazuki S."/>
            <person name="Weng J.K."/>
            <person name="Willats W.W."/>
            <person name="Wipf D."/>
            <person name="Wolf P.G."/>
            <person name="Yang L."/>
            <person name="Zimmer A.D."/>
            <person name="Zhu Q."/>
            <person name="Mitros T."/>
            <person name="Hellsten U."/>
            <person name="Loque D."/>
            <person name="Otillar R."/>
            <person name="Salamov A."/>
            <person name="Schmutz J."/>
            <person name="Shapiro H."/>
            <person name="Lindquist E."/>
            <person name="Lucas S."/>
            <person name="Rokhsar D."/>
            <person name="Grigoriev I.V."/>
        </authorList>
    </citation>
    <scope>NUCLEOTIDE SEQUENCE [LARGE SCALE GENOMIC DNA]</scope>
</reference>
<name>D8SQX9_SELML</name>
<dbReference type="InterPro" id="IPR007320">
    <property type="entry name" value="PDCD2_C"/>
</dbReference>
<dbReference type="GO" id="GO:0005737">
    <property type="term" value="C:cytoplasm"/>
    <property type="evidence" value="ECO:0007669"/>
    <property type="project" value="InterPro"/>
</dbReference>